<keyword evidence="10 11" id="KW-0449">Lipoprotein</keyword>
<feature type="chain" id="PRO_5038872361" description="Foldase protein PrsA" evidence="13">
    <location>
        <begin position="19"/>
        <end position="294"/>
    </location>
</feature>
<proteinExistence type="inferred from homology"/>
<dbReference type="InterPro" id="IPR027304">
    <property type="entry name" value="Trigger_fact/SurA_dom_sf"/>
</dbReference>
<evidence type="ECO:0000256" key="8">
    <source>
        <dbReference type="ARBA" id="ARBA00023139"/>
    </source>
</evidence>
<dbReference type="EC" id="5.2.1.8" evidence="11"/>
<comment type="similarity">
    <text evidence="3 11">Belongs to the PrsA family.</text>
</comment>
<keyword evidence="7 11" id="KW-0472">Membrane</keyword>
<gene>
    <name evidence="11" type="primary">prsA</name>
    <name evidence="15" type="ORF">SC09_Contig19orf00235</name>
</gene>
<comment type="subcellular location">
    <subcellularLocation>
        <location evidence="2 11">Cell membrane</location>
        <topology evidence="2 11">Lipid-anchor</topology>
    </subcellularLocation>
</comment>
<dbReference type="PANTHER" id="PTHR47245">
    <property type="entry name" value="PEPTIDYLPROLYL ISOMERASE"/>
    <property type="match status" value="1"/>
</dbReference>
<evidence type="ECO:0000256" key="10">
    <source>
        <dbReference type="ARBA" id="ARBA00023288"/>
    </source>
</evidence>
<dbReference type="InterPro" id="IPR023059">
    <property type="entry name" value="Foldase_PrsA"/>
</dbReference>
<comment type="function">
    <text evidence="11">Plays a major role in protein secretion by helping the post-translocational extracellular folding of several secreted proteins.</text>
</comment>
<dbReference type="PANTHER" id="PTHR47245:SF1">
    <property type="entry name" value="FOLDASE PROTEIN PRSA"/>
    <property type="match status" value="1"/>
</dbReference>
<dbReference type="InterPro" id="IPR023058">
    <property type="entry name" value="PPIase_PpiC_CS"/>
</dbReference>
<dbReference type="SUPFAM" id="SSF109998">
    <property type="entry name" value="Triger factor/SurA peptide-binding domain-like"/>
    <property type="match status" value="1"/>
</dbReference>
<keyword evidence="8 11" id="KW-0564">Palmitate</keyword>
<keyword evidence="6 11" id="KW-0697">Rotamase</keyword>
<feature type="domain" description="PpiC" evidence="14">
    <location>
        <begin position="134"/>
        <end position="226"/>
    </location>
</feature>
<evidence type="ECO:0000256" key="6">
    <source>
        <dbReference type="ARBA" id="ARBA00023110"/>
    </source>
</evidence>
<comment type="catalytic activity">
    <reaction evidence="1 11">
        <text>[protein]-peptidylproline (omega=180) = [protein]-peptidylproline (omega=0)</text>
        <dbReference type="Rhea" id="RHEA:16237"/>
        <dbReference type="Rhea" id="RHEA-COMP:10747"/>
        <dbReference type="Rhea" id="RHEA-COMP:10748"/>
        <dbReference type="ChEBI" id="CHEBI:83833"/>
        <dbReference type="ChEBI" id="CHEBI:83834"/>
        <dbReference type="EC" id="5.2.1.8"/>
    </reaction>
</comment>
<dbReference type="EMBL" id="JXBC01000002">
    <property type="protein sequence ID" value="KIU11939.1"/>
    <property type="molecule type" value="Genomic_DNA"/>
</dbReference>
<evidence type="ECO:0000256" key="4">
    <source>
        <dbReference type="ARBA" id="ARBA00022475"/>
    </source>
</evidence>
<sequence>MKKIAIAAITATSILALSACSSGDKEVIAKTDAGDVTKGELYTNMKKTAGASVLTQLVQEKVLDKKYKVSDKEIDNKLKEYKTQLGDQYTALEKQYGKDYLKEQVKYELLTQKAAKDNIKVTDDEIKEYWEGLKGQIRASHILVADKKTAEEIEKKLKKGKKFDALAKEYSTDTGSATNGGELGWISKDNEQLDATFRKAAFKLKTNEVSDPVKTQFGYHIIKKTEERGKYEDMKKELKSEVLEQKLNDSNAVQEAVQKVMKKADIEVKDKDLKDTINTSSTSNSTSSSSSNSK</sequence>
<keyword evidence="5 11" id="KW-0732">Signal</keyword>
<dbReference type="SUPFAM" id="SSF54534">
    <property type="entry name" value="FKBP-like"/>
    <property type="match status" value="1"/>
</dbReference>
<evidence type="ECO:0000256" key="2">
    <source>
        <dbReference type="ARBA" id="ARBA00004193"/>
    </source>
</evidence>
<evidence type="ECO:0000313" key="15">
    <source>
        <dbReference type="EMBL" id="KIU11939.1"/>
    </source>
</evidence>
<dbReference type="GO" id="GO:0005886">
    <property type="term" value="C:plasma membrane"/>
    <property type="evidence" value="ECO:0007669"/>
    <property type="project" value="UniProtKB-SubCell"/>
</dbReference>
<evidence type="ECO:0000259" key="14">
    <source>
        <dbReference type="PROSITE" id="PS50198"/>
    </source>
</evidence>
<evidence type="ECO:0000256" key="7">
    <source>
        <dbReference type="ARBA" id="ARBA00023136"/>
    </source>
</evidence>
<evidence type="ECO:0000256" key="1">
    <source>
        <dbReference type="ARBA" id="ARBA00000971"/>
    </source>
</evidence>
<reference evidence="15 16" key="1">
    <citation type="submission" date="2014-12" db="EMBL/GenBank/DDBJ databases">
        <title>Comparative genome analysis of Bacillus coagulans HM-08, Clostridium butyricum HM-68, Bacillus subtilis HM-66 and Bacillus licheniformis BL-09.</title>
        <authorList>
            <person name="Zhang H."/>
        </authorList>
    </citation>
    <scope>NUCLEOTIDE SEQUENCE [LARGE SCALE GENOMIC DNA]</scope>
    <source>
        <strain evidence="15 16">HM-66</strain>
    </source>
</reference>
<dbReference type="PROSITE" id="PS51257">
    <property type="entry name" value="PROKAR_LIPOPROTEIN"/>
    <property type="match status" value="1"/>
</dbReference>
<feature type="region of interest" description="Disordered" evidence="12">
    <location>
        <begin position="271"/>
        <end position="294"/>
    </location>
</feature>
<dbReference type="HAMAP" id="MF_01145">
    <property type="entry name" value="Foldase_PrsA"/>
    <property type="match status" value="1"/>
</dbReference>
<dbReference type="InterPro" id="IPR046357">
    <property type="entry name" value="PPIase_dom_sf"/>
</dbReference>
<feature type="signal peptide" evidence="13">
    <location>
        <begin position="1"/>
        <end position="18"/>
    </location>
</feature>
<dbReference type="AlphaFoldDB" id="A0A0D1JHC6"/>
<dbReference type="Gene3D" id="3.10.50.40">
    <property type="match status" value="1"/>
</dbReference>
<evidence type="ECO:0000313" key="16">
    <source>
        <dbReference type="Proteomes" id="UP000032247"/>
    </source>
</evidence>
<protein>
    <recommendedName>
        <fullName evidence="11">Foldase protein PrsA</fullName>
        <ecNumber evidence="11">5.2.1.8</ecNumber>
    </recommendedName>
</protein>
<comment type="caution">
    <text evidence="15">The sequence shown here is derived from an EMBL/GenBank/DDBJ whole genome shotgun (WGS) entry which is preliminary data.</text>
</comment>
<evidence type="ECO:0000256" key="13">
    <source>
        <dbReference type="SAM" id="SignalP"/>
    </source>
</evidence>
<dbReference type="Pfam" id="PF00639">
    <property type="entry name" value="Rotamase"/>
    <property type="match status" value="1"/>
</dbReference>
<organism evidence="15 16">
    <name type="scientific">Bacillus subtilis</name>
    <dbReference type="NCBI Taxonomy" id="1423"/>
    <lineage>
        <taxon>Bacteria</taxon>
        <taxon>Bacillati</taxon>
        <taxon>Bacillota</taxon>
        <taxon>Bacilli</taxon>
        <taxon>Bacillales</taxon>
        <taxon>Bacillaceae</taxon>
        <taxon>Bacillus</taxon>
    </lineage>
</organism>
<keyword evidence="4 11" id="KW-1003">Cell membrane</keyword>
<evidence type="ECO:0000256" key="3">
    <source>
        <dbReference type="ARBA" id="ARBA00006071"/>
    </source>
</evidence>
<dbReference type="PROSITE" id="PS01096">
    <property type="entry name" value="PPIC_PPIASE_1"/>
    <property type="match status" value="1"/>
</dbReference>
<evidence type="ECO:0000256" key="9">
    <source>
        <dbReference type="ARBA" id="ARBA00023235"/>
    </source>
</evidence>
<dbReference type="GO" id="GO:0006457">
    <property type="term" value="P:protein folding"/>
    <property type="evidence" value="ECO:0007669"/>
    <property type="project" value="UniProtKB-UniRule"/>
</dbReference>
<accession>A0A0D1JHC6</accession>
<dbReference type="InterPro" id="IPR050245">
    <property type="entry name" value="PrsA_foldase"/>
</dbReference>
<evidence type="ECO:0000256" key="11">
    <source>
        <dbReference type="HAMAP-Rule" id="MF_01145"/>
    </source>
</evidence>
<dbReference type="InterPro" id="IPR000297">
    <property type="entry name" value="PPIase_PpiC"/>
</dbReference>
<name>A0A0D1JHC6_BACIU</name>
<evidence type="ECO:0000256" key="12">
    <source>
        <dbReference type="SAM" id="MobiDB-lite"/>
    </source>
</evidence>
<dbReference type="GO" id="GO:0003755">
    <property type="term" value="F:peptidyl-prolyl cis-trans isomerase activity"/>
    <property type="evidence" value="ECO:0007669"/>
    <property type="project" value="UniProtKB-UniRule"/>
</dbReference>
<dbReference type="STRING" id="483913.AN935_05190"/>
<keyword evidence="9 11" id="KW-0413">Isomerase</keyword>
<evidence type="ECO:0000256" key="5">
    <source>
        <dbReference type="ARBA" id="ARBA00022729"/>
    </source>
</evidence>
<dbReference type="PATRIC" id="fig|1423.173.peg.823"/>
<dbReference type="Proteomes" id="UP000032247">
    <property type="component" value="Unassembled WGS sequence"/>
</dbReference>
<feature type="compositionally biased region" description="Low complexity" evidence="12">
    <location>
        <begin position="278"/>
        <end position="294"/>
    </location>
</feature>
<dbReference type="PROSITE" id="PS50198">
    <property type="entry name" value="PPIC_PPIASE_2"/>
    <property type="match status" value="1"/>
</dbReference>